<evidence type="ECO:0000313" key="4">
    <source>
        <dbReference type="Proteomes" id="UP000194236"/>
    </source>
</evidence>
<accession>A0A1Y3BSN2</accession>
<reference evidence="3 4" key="1">
    <citation type="submission" date="2017-03" db="EMBL/GenBank/DDBJ databases">
        <title>Genome Survey of Euroglyphus maynei.</title>
        <authorList>
            <person name="Arlian L.G."/>
            <person name="Morgan M.S."/>
            <person name="Rider S.D."/>
        </authorList>
    </citation>
    <scope>NUCLEOTIDE SEQUENCE [LARGE SCALE GENOMIC DNA]</scope>
    <source>
        <strain evidence="3">Arlian Lab</strain>
        <tissue evidence="3">Whole body</tissue>
    </source>
</reference>
<sequence length="136" mass="15491">MVETKKETVEDVAMKSPGPVEATTTESSTIDDAAKKVERENFVIEELREHAKQIEKSVSAKEQRFILRILRSLNATRKNINATILRRVISLFYQNVPEQRQTLLTYIEEPMDTEATQPVTTVKSKSKLSVLSPEQD</sequence>
<keyword evidence="4" id="KW-1185">Reference proteome</keyword>
<dbReference type="Pfam" id="PF25573">
    <property type="entry name" value="TPR_PSMD3_N"/>
    <property type="match status" value="1"/>
</dbReference>
<proteinExistence type="predicted"/>
<feature type="domain" description="26S proteasome non-ATPase regulatory subunit 3 N-terminal TPR repeats" evidence="2">
    <location>
        <begin position="41"/>
        <end position="125"/>
    </location>
</feature>
<evidence type="ECO:0000259" key="2">
    <source>
        <dbReference type="Pfam" id="PF25573"/>
    </source>
</evidence>
<comment type="caution">
    <text evidence="3">The sequence shown here is derived from an EMBL/GenBank/DDBJ whole genome shotgun (WGS) entry which is preliminary data.</text>
</comment>
<evidence type="ECO:0000313" key="3">
    <source>
        <dbReference type="EMBL" id="OTF83034.1"/>
    </source>
</evidence>
<dbReference type="AlphaFoldDB" id="A0A1Y3BSN2"/>
<evidence type="ECO:0000256" key="1">
    <source>
        <dbReference type="SAM" id="MobiDB-lite"/>
    </source>
</evidence>
<feature type="region of interest" description="Disordered" evidence="1">
    <location>
        <begin position="1"/>
        <end position="30"/>
    </location>
</feature>
<feature type="non-terminal residue" evidence="3">
    <location>
        <position position="136"/>
    </location>
</feature>
<feature type="compositionally biased region" description="Low complexity" evidence="1">
    <location>
        <begin position="119"/>
        <end position="136"/>
    </location>
</feature>
<gene>
    <name evidence="3" type="ORF">BLA29_013586</name>
</gene>
<dbReference type="Proteomes" id="UP000194236">
    <property type="component" value="Unassembled WGS sequence"/>
</dbReference>
<dbReference type="OrthoDB" id="1713558at2759"/>
<protein>
    <recommendedName>
        <fullName evidence="2">26S proteasome non-ATPase regulatory subunit 3 N-terminal TPR repeats domain-containing protein</fullName>
    </recommendedName>
</protein>
<feature type="region of interest" description="Disordered" evidence="1">
    <location>
        <begin position="112"/>
        <end position="136"/>
    </location>
</feature>
<name>A0A1Y3BSN2_EURMA</name>
<feature type="compositionally biased region" description="Basic and acidic residues" evidence="1">
    <location>
        <begin position="1"/>
        <end position="13"/>
    </location>
</feature>
<dbReference type="EMBL" id="MUJZ01005529">
    <property type="protein sequence ID" value="OTF83034.1"/>
    <property type="molecule type" value="Genomic_DNA"/>
</dbReference>
<organism evidence="3 4">
    <name type="scientific">Euroglyphus maynei</name>
    <name type="common">Mayne's house dust mite</name>
    <dbReference type="NCBI Taxonomy" id="6958"/>
    <lineage>
        <taxon>Eukaryota</taxon>
        <taxon>Metazoa</taxon>
        <taxon>Ecdysozoa</taxon>
        <taxon>Arthropoda</taxon>
        <taxon>Chelicerata</taxon>
        <taxon>Arachnida</taxon>
        <taxon>Acari</taxon>
        <taxon>Acariformes</taxon>
        <taxon>Sarcoptiformes</taxon>
        <taxon>Astigmata</taxon>
        <taxon>Psoroptidia</taxon>
        <taxon>Analgoidea</taxon>
        <taxon>Pyroglyphidae</taxon>
        <taxon>Pyroglyphinae</taxon>
        <taxon>Euroglyphus</taxon>
    </lineage>
</organism>
<dbReference type="InterPro" id="IPR057985">
    <property type="entry name" value="TPR_PSMD3_N"/>
</dbReference>